<dbReference type="InterPro" id="IPR014284">
    <property type="entry name" value="RNA_pol_sigma-70_dom"/>
</dbReference>
<evidence type="ECO:0000256" key="2">
    <source>
        <dbReference type="ARBA" id="ARBA00023015"/>
    </source>
</evidence>
<evidence type="ECO:0000256" key="1">
    <source>
        <dbReference type="ARBA" id="ARBA00010641"/>
    </source>
</evidence>
<evidence type="ECO:0000313" key="8">
    <source>
        <dbReference type="Proteomes" id="UP001319180"/>
    </source>
</evidence>
<gene>
    <name evidence="7" type="ORF">KK078_13635</name>
</gene>
<dbReference type="Proteomes" id="UP001319180">
    <property type="component" value="Unassembled WGS sequence"/>
</dbReference>
<keyword evidence="2" id="KW-0805">Transcription regulation</keyword>
<dbReference type="InterPro" id="IPR007627">
    <property type="entry name" value="RNA_pol_sigma70_r2"/>
</dbReference>
<dbReference type="Pfam" id="PF04542">
    <property type="entry name" value="Sigma70_r2"/>
    <property type="match status" value="1"/>
</dbReference>
<dbReference type="PANTHER" id="PTHR43133:SF46">
    <property type="entry name" value="RNA POLYMERASE SIGMA-70 FACTOR ECF SUBFAMILY"/>
    <property type="match status" value="1"/>
</dbReference>
<feature type="domain" description="RNA polymerase sigma-70 region 2" evidence="5">
    <location>
        <begin position="28"/>
        <end position="91"/>
    </location>
</feature>
<organism evidence="7 8">
    <name type="scientific">Dawidia soli</name>
    <dbReference type="NCBI Taxonomy" id="2782352"/>
    <lineage>
        <taxon>Bacteria</taxon>
        <taxon>Pseudomonadati</taxon>
        <taxon>Bacteroidota</taxon>
        <taxon>Cytophagia</taxon>
        <taxon>Cytophagales</taxon>
        <taxon>Chryseotaleaceae</taxon>
        <taxon>Dawidia</taxon>
    </lineage>
</organism>
<proteinExistence type="inferred from homology"/>
<comment type="caution">
    <text evidence="7">The sequence shown here is derived from an EMBL/GenBank/DDBJ whole genome shotgun (WGS) entry which is preliminary data.</text>
</comment>
<evidence type="ECO:0000259" key="6">
    <source>
        <dbReference type="Pfam" id="PF08281"/>
    </source>
</evidence>
<comment type="similarity">
    <text evidence="1">Belongs to the sigma-70 factor family. ECF subfamily.</text>
</comment>
<dbReference type="NCBIfam" id="TIGR02985">
    <property type="entry name" value="Sig70_bacteroi1"/>
    <property type="match status" value="1"/>
</dbReference>
<dbReference type="RefSeq" id="WP_254090839.1">
    <property type="nucleotide sequence ID" value="NZ_JAHESC010000018.1"/>
</dbReference>
<dbReference type="GO" id="GO:0006352">
    <property type="term" value="P:DNA-templated transcription initiation"/>
    <property type="evidence" value="ECO:0007669"/>
    <property type="project" value="InterPro"/>
</dbReference>
<dbReference type="InterPro" id="IPR036388">
    <property type="entry name" value="WH-like_DNA-bd_sf"/>
</dbReference>
<dbReference type="PANTHER" id="PTHR43133">
    <property type="entry name" value="RNA POLYMERASE ECF-TYPE SIGMA FACTO"/>
    <property type="match status" value="1"/>
</dbReference>
<dbReference type="SUPFAM" id="SSF88659">
    <property type="entry name" value="Sigma3 and sigma4 domains of RNA polymerase sigma factors"/>
    <property type="match status" value="1"/>
</dbReference>
<dbReference type="InterPro" id="IPR013249">
    <property type="entry name" value="RNA_pol_sigma70_r4_t2"/>
</dbReference>
<dbReference type="InterPro" id="IPR014327">
    <property type="entry name" value="RNA_pol_sigma70_bacteroid"/>
</dbReference>
<keyword evidence="8" id="KW-1185">Reference proteome</keyword>
<dbReference type="NCBIfam" id="TIGR02937">
    <property type="entry name" value="sigma70-ECF"/>
    <property type="match status" value="1"/>
</dbReference>
<keyword evidence="3" id="KW-0731">Sigma factor</keyword>
<dbReference type="Gene3D" id="1.10.1740.10">
    <property type="match status" value="1"/>
</dbReference>
<reference evidence="7 8" key="1">
    <citation type="submission" date="2021-05" db="EMBL/GenBank/DDBJ databases">
        <title>A Polyphasic approach of four new species of the genus Ohtaekwangia: Ohtaekwangia histidinii sp. nov., Ohtaekwangia cretensis sp. nov., Ohtaekwangia indiensis sp. nov., Ohtaekwangia reichenbachii sp. nov. from diverse environment.</title>
        <authorList>
            <person name="Octaviana S."/>
        </authorList>
    </citation>
    <scope>NUCLEOTIDE SEQUENCE [LARGE SCALE GENOMIC DNA]</scope>
    <source>
        <strain evidence="7 8">PWU37</strain>
    </source>
</reference>
<dbReference type="AlphaFoldDB" id="A0AAP2GJ48"/>
<sequence length="193" mass="23135">MQPLPHHSDEELLKLIRKSDKAAYEEIFHRYWYRLYRMVLKSTGEHEEAEEIVQELFLKLWKRREELKVINLSHYLLGAARKQLIDKIRSKIVHQKYWDHYRTFIPTSANETDSAVAFDELNAEIQHAIKQLPEKSQQVFRLNRLEGRSISEIAQFLKLSERAIEYHLTQSLKQLRAHLKDYIISLLLLIWLS</sequence>
<dbReference type="InterPro" id="IPR013325">
    <property type="entry name" value="RNA_pol_sigma_r2"/>
</dbReference>
<evidence type="ECO:0000259" key="5">
    <source>
        <dbReference type="Pfam" id="PF04542"/>
    </source>
</evidence>
<keyword evidence="4" id="KW-0804">Transcription</keyword>
<protein>
    <submittedName>
        <fullName evidence="7">RNA polymerase sigma-70 factor</fullName>
    </submittedName>
</protein>
<feature type="domain" description="RNA polymerase sigma factor 70 region 4 type 2" evidence="6">
    <location>
        <begin position="124"/>
        <end position="175"/>
    </location>
</feature>
<dbReference type="Gene3D" id="1.10.10.10">
    <property type="entry name" value="Winged helix-like DNA-binding domain superfamily/Winged helix DNA-binding domain"/>
    <property type="match status" value="1"/>
</dbReference>
<dbReference type="EMBL" id="JAHESC010000018">
    <property type="protein sequence ID" value="MBT1687608.1"/>
    <property type="molecule type" value="Genomic_DNA"/>
</dbReference>
<dbReference type="GO" id="GO:0016987">
    <property type="term" value="F:sigma factor activity"/>
    <property type="evidence" value="ECO:0007669"/>
    <property type="project" value="UniProtKB-KW"/>
</dbReference>
<evidence type="ECO:0000256" key="3">
    <source>
        <dbReference type="ARBA" id="ARBA00023082"/>
    </source>
</evidence>
<dbReference type="Pfam" id="PF08281">
    <property type="entry name" value="Sigma70_r4_2"/>
    <property type="match status" value="1"/>
</dbReference>
<name>A0AAP2GJ48_9BACT</name>
<dbReference type="InterPro" id="IPR013324">
    <property type="entry name" value="RNA_pol_sigma_r3/r4-like"/>
</dbReference>
<accession>A0AAP2GJ48</accession>
<evidence type="ECO:0000313" key="7">
    <source>
        <dbReference type="EMBL" id="MBT1687608.1"/>
    </source>
</evidence>
<dbReference type="GO" id="GO:0003677">
    <property type="term" value="F:DNA binding"/>
    <property type="evidence" value="ECO:0007669"/>
    <property type="project" value="InterPro"/>
</dbReference>
<dbReference type="SUPFAM" id="SSF88946">
    <property type="entry name" value="Sigma2 domain of RNA polymerase sigma factors"/>
    <property type="match status" value="1"/>
</dbReference>
<dbReference type="InterPro" id="IPR039425">
    <property type="entry name" value="RNA_pol_sigma-70-like"/>
</dbReference>
<evidence type="ECO:0000256" key="4">
    <source>
        <dbReference type="ARBA" id="ARBA00023163"/>
    </source>
</evidence>